<evidence type="ECO:0000256" key="1">
    <source>
        <dbReference type="ARBA" id="ARBA00023125"/>
    </source>
</evidence>
<evidence type="ECO:0000313" key="4">
    <source>
        <dbReference type="EMBL" id="AHG82782.1"/>
    </source>
</evidence>
<dbReference type="Pfam" id="PF00440">
    <property type="entry name" value="TetR_N"/>
    <property type="match status" value="1"/>
</dbReference>
<feature type="domain" description="HTH tetR-type" evidence="3">
    <location>
        <begin position="11"/>
        <end position="71"/>
    </location>
</feature>
<dbReference type="PANTHER" id="PTHR43479:SF7">
    <property type="entry name" value="TETR-FAMILY TRANSCRIPTIONAL REGULATOR"/>
    <property type="match status" value="1"/>
</dbReference>
<gene>
    <name evidence="4" type="ORF">F542_20730</name>
</gene>
<dbReference type="KEGG" id="btre:F542_20730"/>
<dbReference type="SUPFAM" id="SSF46689">
    <property type="entry name" value="Homeodomain-like"/>
    <property type="match status" value="1"/>
</dbReference>
<dbReference type="RefSeq" id="WP_025267481.1">
    <property type="nucleotide sequence ID" value="NZ_CP006954.1"/>
</dbReference>
<dbReference type="EMBL" id="CP006954">
    <property type="protein sequence ID" value="AHG82782.1"/>
    <property type="molecule type" value="Genomic_DNA"/>
</dbReference>
<feature type="DNA-binding region" description="H-T-H motif" evidence="2">
    <location>
        <begin position="34"/>
        <end position="53"/>
    </location>
</feature>
<dbReference type="PANTHER" id="PTHR43479">
    <property type="entry name" value="ACREF/ENVCD OPERON REPRESSOR-RELATED"/>
    <property type="match status" value="1"/>
</dbReference>
<reference evidence="4 5" key="1">
    <citation type="journal article" date="2014" name="Genome Announc.">
        <title>Complete Closed Genome Sequences of Three Bibersteinia trehalosi Nasopharyngeal Isolates from Cattle with Shipping Fever.</title>
        <authorList>
            <person name="Harhay G.P."/>
            <person name="McVey D.S."/>
            <person name="Koren S."/>
            <person name="Phillippy A.M."/>
            <person name="Bono J."/>
            <person name="Harhay D.M."/>
            <person name="Clawson M.L."/>
            <person name="Heaton M.P."/>
            <person name="Chitko-McKown C.G."/>
            <person name="Korlach J."/>
            <person name="Smith T.P."/>
        </authorList>
    </citation>
    <scope>NUCLEOTIDE SEQUENCE [LARGE SCALE GENOMIC DNA]</scope>
    <source>
        <strain evidence="4 5">USDA-ARS-USMARC-188</strain>
    </source>
</reference>
<accession>A0A4V7ICY3</accession>
<dbReference type="Proteomes" id="UP000019091">
    <property type="component" value="Chromosome"/>
</dbReference>
<evidence type="ECO:0000256" key="2">
    <source>
        <dbReference type="PROSITE-ProRule" id="PRU00335"/>
    </source>
</evidence>
<sequence length="184" mass="21986">MPSEKQDLRVQKTHKVIRTAFVELLQEKTYENIAVQEILDRALVNRNTFYKYYSGKSDLAGAMISELKAEYTDLIDERVNLDNLNEFIEILLPKFYEKRRVILALWTIKTKRHHLWDDMFLMIKNNYIATQQRHLPQKDLDYQGEMVAHLMLHTWQYYFKQDLPVPIRQVWAELGEIIKAVQTA</sequence>
<evidence type="ECO:0000313" key="5">
    <source>
        <dbReference type="Proteomes" id="UP000019091"/>
    </source>
</evidence>
<dbReference type="GO" id="GO:0003677">
    <property type="term" value="F:DNA binding"/>
    <property type="evidence" value="ECO:0007669"/>
    <property type="project" value="UniProtKB-UniRule"/>
</dbReference>
<dbReference type="InterPro" id="IPR050624">
    <property type="entry name" value="HTH-type_Tx_Regulator"/>
</dbReference>
<protein>
    <submittedName>
        <fullName evidence="4">AcrR family transcriptional regulator</fullName>
    </submittedName>
</protein>
<dbReference type="InterPro" id="IPR009057">
    <property type="entry name" value="Homeodomain-like_sf"/>
</dbReference>
<dbReference type="PROSITE" id="PS50977">
    <property type="entry name" value="HTH_TETR_2"/>
    <property type="match status" value="1"/>
</dbReference>
<dbReference type="AlphaFoldDB" id="A0A4V7ICY3"/>
<keyword evidence="1 2" id="KW-0238">DNA-binding</keyword>
<organism evidence="4 5">
    <name type="scientific">Bibersteinia trehalosi USDA-ARS-USMARC-188</name>
    <dbReference type="NCBI Taxonomy" id="1263829"/>
    <lineage>
        <taxon>Bacteria</taxon>
        <taxon>Pseudomonadati</taxon>
        <taxon>Pseudomonadota</taxon>
        <taxon>Gammaproteobacteria</taxon>
        <taxon>Pasteurellales</taxon>
        <taxon>Pasteurellaceae</taxon>
        <taxon>Bibersteinia</taxon>
    </lineage>
</organism>
<name>A0A4V7ICY3_BIBTR</name>
<dbReference type="OrthoDB" id="9798857at2"/>
<proteinExistence type="predicted"/>
<dbReference type="InterPro" id="IPR001647">
    <property type="entry name" value="HTH_TetR"/>
</dbReference>
<dbReference type="Gene3D" id="1.10.357.10">
    <property type="entry name" value="Tetracycline Repressor, domain 2"/>
    <property type="match status" value="1"/>
</dbReference>
<evidence type="ECO:0000259" key="3">
    <source>
        <dbReference type="PROSITE" id="PS50977"/>
    </source>
</evidence>